<dbReference type="InterPro" id="IPR036866">
    <property type="entry name" value="RibonucZ/Hydroxyglut_hydro"/>
</dbReference>
<dbReference type="InterPro" id="IPR016440">
    <property type="entry name" value="Rubredoxin-O_OxRdtase"/>
</dbReference>
<dbReference type="PANTHER" id="PTHR43717">
    <property type="entry name" value="ANAEROBIC NITRIC OXIDE REDUCTASE FLAVORUBREDOXIN"/>
    <property type="match status" value="1"/>
</dbReference>
<name>G5IDY6_9FIRM</name>
<dbReference type="Gene3D" id="3.60.15.10">
    <property type="entry name" value="Ribonuclease Z/Hydroxyacylglutathione hydrolase-like"/>
    <property type="match status" value="1"/>
</dbReference>
<dbReference type="Pfam" id="PF00258">
    <property type="entry name" value="Flavodoxin_1"/>
    <property type="match status" value="1"/>
</dbReference>
<dbReference type="HOGENOM" id="CLU_017490_0_0_9"/>
<dbReference type="GO" id="GO:0010181">
    <property type="term" value="F:FMN binding"/>
    <property type="evidence" value="ECO:0007669"/>
    <property type="project" value="InterPro"/>
</dbReference>
<sequence>MKAVKVKEGIYWVGAIDWSVRNFHGYTTNRGATYGAYLIIDEKITLIDTAKSTFSRELLERISSVVDPSKIDYIIANHVEMDHSGGIPAMKEACPDAVIITSGPSGVKGLTAHYGEYPYQAVKGGDTLSIGKRTLTFIQTPMLHWPDNMVTYCPEEKILFSNDAFGQHFASSERFDDEVDLGVVMYEAKKYFANIVMCYGKQAQTAWKIVSDLEPEIIAPAHGVIWRSHVKEILDAYKKWSDNSPESGAIVVFDSMWHSTELMAVAITEAFTSQGIPVKLFDLKANHNSDIVPEVLTSKYVVVGSPTLNNQMLPTVASFLCYLKGLSPKNRKAFAFGSYGWGGQSIKLVEEELKACGFEICMDMERQAYVPTNEQLRALEERVEQMIRENEA</sequence>
<dbReference type="PIRSF" id="PIRSF005243">
    <property type="entry name" value="ROO"/>
    <property type="match status" value="1"/>
</dbReference>
<evidence type="ECO:0000313" key="3">
    <source>
        <dbReference type="EMBL" id="EHI60324.1"/>
    </source>
</evidence>
<dbReference type="InterPro" id="IPR001279">
    <property type="entry name" value="Metallo-B-lactamas"/>
</dbReference>
<evidence type="ECO:0000259" key="2">
    <source>
        <dbReference type="PROSITE" id="PS50902"/>
    </source>
</evidence>
<dbReference type="GO" id="GO:0009055">
    <property type="term" value="F:electron transfer activity"/>
    <property type="evidence" value="ECO:0007669"/>
    <property type="project" value="InterPro"/>
</dbReference>
<dbReference type="SMART" id="SM00849">
    <property type="entry name" value="Lactamase_B"/>
    <property type="match status" value="1"/>
</dbReference>
<dbReference type="PROSITE" id="PS50902">
    <property type="entry name" value="FLAVODOXIN_LIKE"/>
    <property type="match status" value="1"/>
</dbReference>
<reference evidence="3 4" key="1">
    <citation type="submission" date="2011-08" db="EMBL/GenBank/DDBJ databases">
        <title>The Genome Sequence of Clostridium hathewayi WAL-18680.</title>
        <authorList>
            <consortium name="The Broad Institute Genome Sequencing Platform"/>
            <person name="Earl A."/>
            <person name="Ward D."/>
            <person name="Feldgarden M."/>
            <person name="Gevers D."/>
            <person name="Finegold S.M."/>
            <person name="Summanen P.H."/>
            <person name="Molitoris D.R."/>
            <person name="Song M."/>
            <person name="Daigneault M."/>
            <person name="Allen-Vercoe E."/>
            <person name="Young S.K."/>
            <person name="Zeng Q."/>
            <person name="Gargeya S."/>
            <person name="Fitzgerald M."/>
            <person name="Haas B."/>
            <person name="Abouelleil A."/>
            <person name="Alvarado L."/>
            <person name="Arachchi H.M."/>
            <person name="Berlin A."/>
            <person name="Brown A."/>
            <person name="Chapman S.B."/>
            <person name="Chen Z."/>
            <person name="Dunbar C."/>
            <person name="Freedman E."/>
            <person name="Gearin G."/>
            <person name="Gellesch M."/>
            <person name="Goldberg J."/>
            <person name="Griggs A."/>
            <person name="Gujja S."/>
            <person name="Heiman D."/>
            <person name="Howarth C."/>
            <person name="Larson L."/>
            <person name="Lui A."/>
            <person name="MacDonald P.J.P."/>
            <person name="Montmayeur A."/>
            <person name="Murphy C."/>
            <person name="Neiman D."/>
            <person name="Pearson M."/>
            <person name="Priest M."/>
            <person name="Roberts A."/>
            <person name="Saif S."/>
            <person name="Shea T."/>
            <person name="Shenoy N."/>
            <person name="Sisk P."/>
            <person name="Stolte C."/>
            <person name="Sykes S."/>
            <person name="Wortman J."/>
            <person name="Nusbaum C."/>
            <person name="Birren B."/>
        </authorList>
    </citation>
    <scope>NUCLEOTIDE SEQUENCE [LARGE SCALE GENOMIC DNA]</scope>
    <source>
        <strain evidence="3 4">WAL-18680</strain>
    </source>
</reference>
<dbReference type="SUPFAM" id="SSF56281">
    <property type="entry name" value="Metallo-hydrolase/oxidoreductase"/>
    <property type="match status" value="1"/>
</dbReference>
<dbReference type="SUPFAM" id="SSF52218">
    <property type="entry name" value="Flavoproteins"/>
    <property type="match status" value="1"/>
</dbReference>
<proteinExistence type="inferred from homology"/>
<organism evidence="3 4">
    <name type="scientific">Hungatella hathewayi WAL-18680</name>
    <dbReference type="NCBI Taxonomy" id="742737"/>
    <lineage>
        <taxon>Bacteria</taxon>
        <taxon>Bacillati</taxon>
        <taxon>Bacillota</taxon>
        <taxon>Clostridia</taxon>
        <taxon>Lachnospirales</taxon>
        <taxon>Lachnospiraceae</taxon>
        <taxon>Hungatella</taxon>
    </lineage>
</organism>
<dbReference type="AlphaFoldDB" id="G5IDY6"/>
<dbReference type="Pfam" id="PF19583">
    <property type="entry name" value="ODP"/>
    <property type="match status" value="1"/>
</dbReference>
<dbReference type="PANTHER" id="PTHR43717:SF1">
    <property type="entry name" value="ANAEROBIC NITRIC OXIDE REDUCTASE FLAVORUBREDOXIN"/>
    <property type="match status" value="1"/>
</dbReference>
<accession>G5IDY6</accession>
<dbReference type="RefSeq" id="WP_006779696.1">
    <property type="nucleotide sequence ID" value="NZ_CP040506.1"/>
</dbReference>
<evidence type="ECO:0000313" key="4">
    <source>
        <dbReference type="Proteomes" id="UP000005384"/>
    </source>
</evidence>
<dbReference type="Proteomes" id="UP000005384">
    <property type="component" value="Unassembled WGS sequence"/>
</dbReference>
<evidence type="ECO:0000256" key="1">
    <source>
        <dbReference type="ARBA" id="ARBA00007121"/>
    </source>
</evidence>
<dbReference type="EMBL" id="ADLN01000027">
    <property type="protein sequence ID" value="EHI60324.1"/>
    <property type="molecule type" value="Genomic_DNA"/>
</dbReference>
<dbReference type="InterPro" id="IPR029039">
    <property type="entry name" value="Flavoprotein-like_sf"/>
</dbReference>
<feature type="domain" description="Flavodoxin-like" evidence="2">
    <location>
        <begin position="249"/>
        <end position="387"/>
    </location>
</feature>
<gene>
    <name evidence="3" type="ORF">HMPREF9473_01713</name>
</gene>
<dbReference type="CDD" id="cd07709">
    <property type="entry name" value="flavodiiron_proteins_MBL-fold"/>
    <property type="match status" value="1"/>
</dbReference>
<dbReference type="OrthoDB" id="9807946at2"/>
<comment type="similarity">
    <text evidence="1">In the N-terminal section; belongs to the zinc metallo-hydrolase group 3 family.</text>
</comment>
<dbReference type="GO" id="GO:0016651">
    <property type="term" value="F:oxidoreductase activity, acting on NAD(P)H"/>
    <property type="evidence" value="ECO:0007669"/>
    <property type="project" value="UniProtKB-ARBA"/>
</dbReference>
<dbReference type="GO" id="GO:0046872">
    <property type="term" value="F:metal ion binding"/>
    <property type="evidence" value="ECO:0007669"/>
    <property type="project" value="InterPro"/>
</dbReference>
<dbReference type="PATRIC" id="fig|742737.3.peg.1738"/>
<dbReference type="InterPro" id="IPR008254">
    <property type="entry name" value="Flavodoxin/NO_synth"/>
</dbReference>
<keyword evidence="4" id="KW-1185">Reference proteome</keyword>
<protein>
    <recommendedName>
        <fullName evidence="2">Flavodoxin-like domain-containing protein</fullName>
    </recommendedName>
</protein>
<comment type="caution">
    <text evidence="3">The sequence shown here is derived from an EMBL/GenBank/DDBJ whole genome shotgun (WGS) entry which is preliminary data.</text>
</comment>
<dbReference type="InterPro" id="IPR045761">
    <property type="entry name" value="ODP_dom"/>
</dbReference>
<dbReference type="Gene3D" id="3.40.50.360">
    <property type="match status" value="1"/>
</dbReference>